<keyword evidence="1" id="KW-0479">Metal-binding</keyword>
<evidence type="ECO:0000256" key="4">
    <source>
        <dbReference type="PROSITE-ProRule" id="PRU00027"/>
    </source>
</evidence>
<accession>A0A2I0HUD3</accession>
<evidence type="ECO:0000256" key="5">
    <source>
        <dbReference type="SAM" id="MobiDB-lite"/>
    </source>
</evidence>
<dbReference type="EMBL" id="PGOL01005390">
    <property type="protein sequence ID" value="PKI35325.1"/>
    <property type="molecule type" value="Genomic_DNA"/>
</dbReference>
<feature type="region of interest" description="Disordered" evidence="5">
    <location>
        <begin position="282"/>
        <end position="303"/>
    </location>
</feature>
<comment type="caution">
    <text evidence="7">The sequence shown here is derived from an EMBL/GenBank/DDBJ whole genome shotgun (WGS) entry which is preliminary data.</text>
</comment>
<reference evidence="7 8" key="1">
    <citation type="submission" date="2017-11" db="EMBL/GenBank/DDBJ databases">
        <title>De-novo sequencing of pomegranate (Punica granatum L.) genome.</title>
        <authorList>
            <person name="Akparov Z."/>
            <person name="Amiraslanov A."/>
            <person name="Hajiyeva S."/>
            <person name="Abbasov M."/>
            <person name="Kaur K."/>
            <person name="Hamwieh A."/>
            <person name="Solovyev V."/>
            <person name="Salamov A."/>
            <person name="Braich B."/>
            <person name="Kosarev P."/>
            <person name="Mahmoud A."/>
            <person name="Hajiyev E."/>
            <person name="Babayeva S."/>
            <person name="Izzatullayeva V."/>
            <person name="Mammadov A."/>
            <person name="Mammadov A."/>
            <person name="Sharifova S."/>
            <person name="Ojaghi J."/>
            <person name="Eynullazada K."/>
            <person name="Bayramov B."/>
            <person name="Abdulazimova A."/>
            <person name="Shahmuradov I."/>
        </authorList>
    </citation>
    <scope>NUCLEOTIDE SEQUENCE [LARGE SCALE GENOMIC DNA]</scope>
    <source>
        <strain evidence="8">cv. AG2017</strain>
        <tissue evidence="7">Leaf</tissue>
    </source>
</reference>
<dbReference type="PROSITE" id="PS50808">
    <property type="entry name" value="ZF_BED"/>
    <property type="match status" value="1"/>
</dbReference>
<evidence type="ECO:0000256" key="2">
    <source>
        <dbReference type="ARBA" id="ARBA00022771"/>
    </source>
</evidence>
<evidence type="ECO:0000256" key="1">
    <source>
        <dbReference type="ARBA" id="ARBA00022723"/>
    </source>
</evidence>
<organism evidence="7 8">
    <name type="scientific">Punica granatum</name>
    <name type="common">Pomegranate</name>
    <dbReference type="NCBI Taxonomy" id="22663"/>
    <lineage>
        <taxon>Eukaryota</taxon>
        <taxon>Viridiplantae</taxon>
        <taxon>Streptophyta</taxon>
        <taxon>Embryophyta</taxon>
        <taxon>Tracheophyta</taxon>
        <taxon>Spermatophyta</taxon>
        <taxon>Magnoliopsida</taxon>
        <taxon>eudicotyledons</taxon>
        <taxon>Gunneridae</taxon>
        <taxon>Pentapetalae</taxon>
        <taxon>rosids</taxon>
        <taxon>malvids</taxon>
        <taxon>Myrtales</taxon>
        <taxon>Lythraceae</taxon>
        <taxon>Punica</taxon>
    </lineage>
</organism>
<dbReference type="InterPro" id="IPR003656">
    <property type="entry name" value="Znf_BED"/>
</dbReference>
<dbReference type="GO" id="GO:0008270">
    <property type="term" value="F:zinc ion binding"/>
    <property type="evidence" value="ECO:0007669"/>
    <property type="project" value="UniProtKB-KW"/>
</dbReference>
<dbReference type="AlphaFoldDB" id="A0A2I0HUD3"/>
<keyword evidence="2 4" id="KW-0863">Zinc-finger</keyword>
<feature type="region of interest" description="Disordered" evidence="5">
    <location>
        <begin position="104"/>
        <end position="124"/>
    </location>
</feature>
<gene>
    <name evidence="7" type="ORF">CRG98_044275</name>
</gene>
<dbReference type="GO" id="GO:0003677">
    <property type="term" value="F:DNA binding"/>
    <property type="evidence" value="ECO:0007669"/>
    <property type="project" value="InterPro"/>
</dbReference>
<feature type="domain" description="BED-type" evidence="6">
    <location>
        <begin position="3"/>
        <end position="63"/>
    </location>
</feature>
<evidence type="ECO:0000259" key="6">
    <source>
        <dbReference type="PROSITE" id="PS50808"/>
    </source>
</evidence>
<name>A0A2I0HUD3_PUNGR</name>
<evidence type="ECO:0000313" key="7">
    <source>
        <dbReference type="EMBL" id="PKI35325.1"/>
    </source>
</evidence>
<dbReference type="Proteomes" id="UP000233551">
    <property type="component" value="Unassembled WGS sequence"/>
</dbReference>
<proteinExistence type="predicted"/>
<evidence type="ECO:0000256" key="3">
    <source>
        <dbReference type="ARBA" id="ARBA00022833"/>
    </source>
</evidence>
<keyword evidence="8" id="KW-1185">Reference proteome</keyword>
<feature type="compositionally biased region" description="Polar residues" evidence="5">
    <location>
        <begin position="107"/>
        <end position="124"/>
    </location>
</feature>
<evidence type="ECO:0000313" key="8">
    <source>
        <dbReference type="Proteomes" id="UP000233551"/>
    </source>
</evidence>
<sequence>MGKPRDKFWDHVEVMPNEGEAKDCWKCKSCHKLFSGGASRIKAHLGKVEGKGIKVCENELDEARMKEANEALEKSTMRRKVGAGTNSAQVNPQQVVADLRIALPAPGQSNPNAPEPLQQSPNLDDFSNSHCIFGDSSANFLREVCGGAEVEGSSNAHVYNKERSSIPCSSFVTEAADRSGWPEHSTPQLEDQPPLQEDQYSSYAHELQVENENALSLEIQSMQLDGPVLLPENVQPSPESTRNVPPWVMSEVNSCRDNPVLDDLDLVVEDREANSIMPEQTNYFDPMRIDPDPNNEDNGDSASVLPSFAPNLFARESAQCEMLAPKLVG</sequence>
<protein>
    <recommendedName>
        <fullName evidence="6">BED-type domain-containing protein</fullName>
    </recommendedName>
</protein>
<keyword evidence="3" id="KW-0862">Zinc</keyword>